<comment type="similarity">
    <text evidence="10">Belongs to the PlsX family.</text>
</comment>
<evidence type="ECO:0000313" key="12">
    <source>
        <dbReference type="Proteomes" id="UP001595916"/>
    </source>
</evidence>
<evidence type="ECO:0000256" key="2">
    <source>
        <dbReference type="ARBA" id="ARBA00022490"/>
    </source>
</evidence>
<comment type="caution">
    <text evidence="11">The sequence shown here is derived from an EMBL/GenBank/DDBJ whole genome shotgun (WGS) entry which is preliminary data.</text>
</comment>
<dbReference type="PANTHER" id="PTHR30100:SF1">
    <property type="entry name" value="PHOSPHATE ACYLTRANSFERASE"/>
    <property type="match status" value="1"/>
</dbReference>
<comment type="function">
    <text evidence="10">Catalyzes the reversible formation of acyl-phosphate (acyl-PO(4)) from acyl-[acyl-carrier-protein] (acyl-ACP). This enzyme utilizes acyl-ACP as fatty acyl donor, but not acyl-CoA.</text>
</comment>
<comment type="subcellular location">
    <subcellularLocation>
        <location evidence="10">Cytoplasm</location>
    </subcellularLocation>
    <text evidence="10">Associated with the membrane possibly through PlsY.</text>
</comment>
<name>A0ABV9QM59_9FIRM</name>
<dbReference type="Gene3D" id="3.40.718.10">
    <property type="entry name" value="Isopropylmalate Dehydrogenase"/>
    <property type="match status" value="1"/>
</dbReference>
<dbReference type="Proteomes" id="UP001595916">
    <property type="component" value="Unassembled WGS sequence"/>
</dbReference>
<accession>A0ABV9QM59</accession>
<dbReference type="GO" id="GO:0043811">
    <property type="term" value="F:phosphate:acyl-[acyl carrier protein] acyltransferase activity"/>
    <property type="evidence" value="ECO:0007669"/>
    <property type="project" value="UniProtKB-EC"/>
</dbReference>
<evidence type="ECO:0000256" key="9">
    <source>
        <dbReference type="ARBA" id="ARBA00046608"/>
    </source>
</evidence>
<comment type="catalytic activity">
    <reaction evidence="1 10">
        <text>a fatty acyl-[ACP] + phosphate = an acyl phosphate + holo-[ACP]</text>
        <dbReference type="Rhea" id="RHEA:42292"/>
        <dbReference type="Rhea" id="RHEA-COMP:9685"/>
        <dbReference type="Rhea" id="RHEA-COMP:14125"/>
        <dbReference type="ChEBI" id="CHEBI:43474"/>
        <dbReference type="ChEBI" id="CHEBI:59918"/>
        <dbReference type="ChEBI" id="CHEBI:64479"/>
        <dbReference type="ChEBI" id="CHEBI:138651"/>
        <dbReference type="EC" id="2.3.1.274"/>
    </reaction>
</comment>
<keyword evidence="4 10" id="KW-0808">Transferase</keyword>
<evidence type="ECO:0000256" key="10">
    <source>
        <dbReference type="HAMAP-Rule" id="MF_00019"/>
    </source>
</evidence>
<keyword evidence="12" id="KW-1185">Reference proteome</keyword>
<keyword evidence="5 10" id="KW-0443">Lipid metabolism</keyword>
<dbReference type="InterPro" id="IPR012281">
    <property type="entry name" value="Phospholipid_synth_PlsX-like"/>
</dbReference>
<evidence type="ECO:0000256" key="7">
    <source>
        <dbReference type="ARBA" id="ARBA00023264"/>
    </source>
</evidence>
<keyword evidence="6 10" id="KW-0594">Phospholipid biosynthesis</keyword>
<dbReference type="Pfam" id="PF02504">
    <property type="entry name" value="FA_synthesis"/>
    <property type="match status" value="1"/>
</dbReference>
<dbReference type="PIRSF" id="PIRSF002465">
    <property type="entry name" value="Phsphlp_syn_PlsX"/>
    <property type="match status" value="1"/>
</dbReference>
<gene>
    <name evidence="10 11" type="primary">plsX</name>
    <name evidence="11" type="ORF">ACFO4R_09360</name>
</gene>
<organism evidence="11 12">
    <name type="scientific">Filifactor villosus</name>
    <dbReference type="NCBI Taxonomy" id="29374"/>
    <lineage>
        <taxon>Bacteria</taxon>
        <taxon>Bacillati</taxon>
        <taxon>Bacillota</taxon>
        <taxon>Clostridia</taxon>
        <taxon>Peptostreptococcales</taxon>
        <taxon>Filifactoraceae</taxon>
        <taxon>Filifactor</taxon>
    </lineage>
</organism>
<dbReference type="SUPFAM" id="SSF53659">
    <property type="entry name" value="Isocitrate/Isopropylmalate dehydrogenase-like"/>
    <property type="match status" value="1"/>
</dbReference>
<dbReference type="EC" id="2.3.1.274" evidence="8 10"/>
<evidence type="ECO:0000256" key="8">
    <source>
        <dbReference type="ARBA" id="ARBA00024069"/>
    </source>
</evidence>
<reference evidence="12" key="1">
    <citation type="journal article" date="2019" name="Int. J. Syst. Evol. Microbiol.">
        <title>The Global Catalogue of Microorganisms (GCM) 10K type strain sequencing project: providing services to taxonomists for standard genome sequencing and annotation.</title>
        <authorList>
            <consortium name="The Broad Institute Genomics Platform"/>
            <consortium name="The Broad Institute Genome Sequencing Center for Infectious Disease"/>
            <person name="Wu L."/>
            <person name="Ma J."/>
        </authorList>
    </citation>
    <scope>NUCLEOTIDE SEQUENCE [LARGE SCALE GENOMIC DNA]</scope>
    <source>
        <strain evidence="12">CCUG 46385</strain>
    </source>
</reference>
<dbReference type="InterPro" id="IPR003664">
    <property type="entry name" value="FA_synthesis"/>
</dbReference>
<keyword evidence="3 10" id="KW-0444">Lipid biosynthesis</keyword>
<comment type="subunit">
    <text evidence="9 10">Homodimer. Probably interacts with PlsY.</text>
</comment>
<evidence type="ECO:0000256" key="1">
    <source>
        <dbReference type="ARBA" id="ARBA00001232"/>
    </source>
</evidence>
<evidence type="ECO:0000256" key="3">
    <source>
        <dbReference type="ARBA" id="ARBA00022516"/>
    </source>
</evidence>
<comment type="pathway">
    <text evidence="10">Lipid metabolism; phospholipid metabolism.</text>
</comment>
<keyword evidence="2 10" id="KW-0963">Cytoplasm</keyword>
<evidence type="ECO:0000313" key="11">
    <source>
        <dbReference type="EMBL" id="MFC4805288.1"/>
    </source>
</evidence>
<evidence type="ECO:0000256" key="5">
    <source>
        <dbReference type="ARBA" id="ARBA00023098"/>
    </source>
</evidence>
<dbReference type="HAMAP" id="MF_00019">
    <property type="entry name" value="PlsX"/>
    <property type="match status" value="1"/>
</dbReference>
<protein>
    <recommendedName>
        <fullName evidence="8 10">Phosphate acyltransferase</fullName>
        <ecNumber evidence="8 10">2.3.1.274</ecNumber>
    </recommendedName>
    <alternativeName>
        <fullName evidence="10">Acyl-ACP phosphotransacylase</fullName>
    </alternativeName>
    <alternativeName>
        <fullName evidence="10">Acyl-[acyl-carrier-protein]--phosphate acyltransferase</fullName>
    </alternativeName>
    <alternativeName>
        <fullName evidence="10">Phosphate-acyl-ACP acyltransferase</fullName>
    </alternativeName>
</protein>
<evidence type="ECO:0000256" key="6">
    <source>
        <dbReference type="ARBA" id="ARBA00023209"/>
    </source>
</evidence>
<dbReference type="PANTHER" id="PTHR30100">
    <property type="entry name" value="FATTY ACID/PHOSPHOLIPID SYNTHESIS PROTEIN PLSX"/>
    <property type="match status" value="1"/>
</dbReference>
<dbReference type="NCBIfam" id="TIGR00182">
    <property type="entry name" value="plsX"/>
    <property type="match status" value="1"/>
</dbReference>
<dbReference type="EMBL" id="JBHSHL010000042">
    <property type="protein sequence ID" value="MFC4805288.1"/>
    <property type="molecule type" value="Genomic_DNA"/>
</dbReference>
<proteinExistence type="inferred from homology"/>
<evidence type="ECO:0000256" key="4">
    <source>
        <dbReference type="ARBA" id="ARBA00022679"/>
    </source>
</evidence>
<sequence length="336" mass="35794">MIHIGIDAMGGDHAPAKIVEGAILATQKDKELVITLFGKSEEIDASLASLSYDKQRINIVTTTEVIEGEDKPVHAIRKKKDSSLVVALTQLKEKKLDAVVSAGNTGALIAGAIFVTGRIRGISRPAITGAYPTIKGPMVTLDIGANADVSPQHLLEFAKMGSLFSKIAYHKENPTVGLVNIGTEATKGNELTKAAYALLKEEKSIRFAGNVEGRDIPKGIVDVLVCDGFTGNTVLKLTEGVADTLFSMLKQAIESNAKAKLGALMMKDSLKKMKESLNYEEVGGAVLLGVDGVVVKAHGSSKEKAFSNAILRAAQYHREGLVDKIKAIVKEESTEK</sequence>
<dbReference type="RefSeq" id="WP_379788832.1">
    <property type="nucleotide sequence ID" value="NZ_JBHSHL010000042.1"/>
</dbReference>
<keyword evidence="7 10" id="KW-1208">Phospholipid metabolism</keyword>
<keyword evidence="11" id="KW-0012">Acyltransferase</keyword>